<reference evidence="2" key="1">
    <citation type="submission" date="2020-02" db="EMBL/GenBank/DDBJ databases">
        <authorList>
            <person name="Meier V. D."/>
        </authorList>
    </citation>
    <scope>NUCLEOTIDE SEQUENCE</scope>
    <source>
        <strain evidence="2">AVDCRST_MAG28</strain>
    </source>
</reference>
<organism evidence="2">
    <name type="scientific">uncultured Rubrobacteraceae bacterium</name>
    <dbReference type="NCBI Taxonomy" id="349277"/>
    <lineage>
        <taxon>Bacteria</taxon>
        <taxon>Bacillati</taxon>
        <taxon>Actinomycetota</taxon>
        <taxon>Rubrobacteria</taxon>
        <taxon>Rubrobacterales</taxon>
        <taxon>Rubrobacteraceae</taxon>
        <taxon>environmental samples</taxon>
    </lineage>
</organism>
<feature type="compositionally biased region" description="Polar residues" evidence="1">
    <location>
        <begin position="60"/>
        <end position="69"/>
    </location>
</feature>
<proteinExistence type="predicted"/>
<sequence>MTVQEAAAALGTTVEAVRGRMHRGKYGREKAEDGRVFVILTPEQLMNGRQRSAPPEANVSADSTEPTTNRSDDQSSHVHERPDENGQLVEELRDHLAFLRAELEARNEEIRRREVEHREEARRKDTIIVQLAQRIPELPATLSLEAQDGSETASEDTGGREEPQEPIQRRSWLYRFFFGPG</sequence>
<protein>
    <submittedName>
        <fullName evidence="2">Uncharacterized protein</fullName>
    </submittedName>
</protein>
<name>A0A6J4QM05_9ACTN</name>
<evidence type="ECO:0000313" key="2">
    <source>
        <dbReference type="EMBL" id="CAA9444623.1"/>
    </source>
</evidence>
<evidence type="ECO:0000256" key="1">
    <source>
        <dbReference type="SAM" id="MobiDB-lite"/>
    </source>
</evidence>
<feature type="region of interest" description="Disordered" evidence="1">
    <location>
        <begin position="139"/>
        <end position="168"/>
    </location>
</feature>
<accession>A0A6J4QM05</accession>
<dbReference type="EMBL" id="CADCVE010000016">
    <property type="protein sequence ID" value="CAA9444623.1"/>
    <property type="molecule type" value="Genomic_DNA"/>
</dbReference>
<gene>
    <name evidence="2" type="ORF">AVDCRST_MAG28-574</name>
</gene>
<feature type="region of interest" description="Disordered" evidence="1">
    <location>
        <begin position="43"/>
        <end position="90"/>
    </location>
</feature>
<feature type="compositionally biased region" description="Basic and acidic residues" evidence="1">
    <location>
        <begin position="70"/>
        <end position="90"/>
    </location>
</feature>
<dbReference type="AlphaFoldDB" id="A0A6J4QM05"/>